<sequence length="127" mass="15003">MTNCVQLQGQINKYMTNQCRSISWNCGTENIAPRRLKKRLCVAVNQRDDGELTSEVQRPLISERSLFIYPFALTVEKIRVKELGPKKLDIIIKLQTKEKNKVYNRSFCKSWFDCKSWLTSCRRHLLY</sequence>
<organism evidence="1 2">
    <name type="scientific">Ataeniobius toweri</name>
    <dbReference type="NCBI Taxonomy" id="208326"/>
    <lineage>
        <taxon>Eukaryota</taxon>
        <taxon>Metazoa</taxon>
        <taxon>Chordata</taxon>
        <taxon>Craniata</taxon>
        <taxon>Vertebrata</taxon>
        <taxon>Euteleostomi</taxon>
        <taxon>Actinopterygii</taxon>
        <taxon>Neopterygii</taxon>
        <taxon>Teleostei</taxon>
        <taxon>Neoteleostei</taxon>
        <taxon>Acanthomorphata</taxon>
        <taxon>Ovalentaria</taxon>
        <taxon>Atherinomorphae</taxon>
        <taxon>Cyprinodontiformes</taxon>
        <taxon>Goodeidae</taxon>
        <taxon>Ataeniobius</taxon>
    </lineage>
</organism>
<keyword evidence="2" id="KW-1185">Reference proteome</keyword>
<proteinExistence type="predicted"/>
<accession>A0ABU7CC48</accession>
<dbReference type="EMBL" id="JAHUTI010086225">
    <property type="protein sequence ID" value="MED6259726.1"/>
    <property type="molecule type" value="Genomic_DNA"/>
</dbReference>
<name>A0ABU7CC48_9TELE</name>
<protein>
    <submittedName>
        <fullName evidence="1">Uncharacterized protein</fullName>
    </submittedName>
</protein>
<reference evidence="1 2" key="1">
    <citation type="submission" date="2021-07" db="EMBL/GenBank/DDBJ databases">
        <authorList>
            <person name="Palmer J.M."/>
        </authorList>
    </citation>
    <scope>NUCLEOTIDE SEQUENCE [LARGE SCALE GENOMIC DNA]</scope>
    <source>
        <strain evidence="1 2">AT_MEX2019</strain>
        <tissue evidence="1">Muscle</tissue>
    </source>
</reference>
<evidence type="ECO:0000313" key="1">
    <source>
        <dbReference type="EMBL" id="MED6259726.1"/>
    </source>
</evidence>
<gene>
    <name evidence="1" type="ORF">ATANTOWER_029295</name>
</gene>
<evidence type="ECO:0000313" key="2">
    <source>
        <dbReference type="Proteomes" id="UP001345963"/>
    </source>
</evidence>
<dbReference type="Proteomes" id="UP001345963">
    <property type="component" value="Unassembled WGS sequence"/>
</dbReference>
<comment type="caution">
    <text evidence="1">The sequence shown here is derived from an EMBL/GenBank/DDBJ whole genome shotgun (WGS) entry which is preliminary data.</text>
</comment>